<accession>A0ABT1H610</accession>
<keyword evidence="2" id="KW-1185">Reference proteome</keyword>
<dbReference type="Proteomes" id="UP001205740">
    <property type="component" value="Unassembled WGS sequence"/>
</dbReference>
<gene>
    <name evidence="1" type="ORF">LX12_003889</name>
</gene>
<dbReference type="EMBL" id="JAMTCG010000007">
    <property type="protein sequence ID" value="MCP2162681.1"/>
    <property type="molecule type" value="Genomic_DNA"/>
</dbReference>
<comment type="caution">
    <text evidence="1">The sequence shown here is derived from an EMBL/GenBank/DDBJ whole genome shotgun (WGS) entry which is preliminary data.</text>
</comment>
<name>A0ABT1H610_9NOCA</name>
<organism evidence="1 2">
    <name type="scientific">Williamsia serinedens</name>
    <dbReference type="NCBI Taxonomy" id="391736"/>
    <lineage>
        <taxon>Bacteria</taxon>
        <taxon>Bacillati</taxon>
        <taxon>Actinomycetota</taxon>
        <taxon>Actinomycetes</taxon>
        <taxon>Mycobacteriales</taxon>
        <taxon>Nocardiaceae</taxon>
        <taxon>Williamsia</taxon>
    </lineage>
</organism>
<dbReference type="RefSeq" id="WP_253656241.1">
    <property type="nucleotide sequence ID" value="NZ_BAAAOE010000002.1"/>
</dbReference>
<proteinExistence type="predicted"/>
<evidence type="ECO:0000313" key="2">
    <source>
        <dbReference type="Proteomes" id="UP001205740"/>
    </source>
</evidence>
<sequence>MTDAAQIIAAHQWHSKLWFCTCGWGVRYDDVKASVLEAHAAHVLAVLSETHAVLELPEPNGESYSWDGERHNVDVLEGGLVEVDVSVVDPVEARELAAHLFAAARVAEATQ</sequence>
<protein>
    <submittedName>
        <fullName evidence="1">Uncharacterized protein</fullName>
    </submittedName>
</protein>
<evidence type="ECO:0000313" key="1">
    <source>
        <dbReference type="EMBL" id="MCP2162681.1"/>
    </source>
</evidence>
<reference evidence="1 2" key="1">
    <citation type="submission" date="2022-06" db="EMBL/GenBank/DDBJ databases">
        <title>Genomic Encyclopedia of Archaeal and Bacterial Type Strains, Phase II (KMG-II): from individual species to whole genera.</title>
        <authorList>
            <person name="Goeker M."/>
        </authorList>
    </citation>
    <scope>NUCLEOTIDE SEQUENCE [LARGE SCALE GENOMIC DNA]</scope>
    <source>
        <strain evidence="1 2">DSM 45037</strain>
    </source>
</reference>